<dbReference type="Proteomes" id="UP000784294">
    <property type="component" value="Unassembled WGS sequence"/>
</dbReference>
<evidence type="ECO:0000256" key="1">
    <source>
        <dbReference type="SAM" id="MobiDB-lite"/>
    </source>
</evidence>
<organism evidence="3 4">
    <name type="scientific">Protopolystoma xenopodis</name>
    <dbReference type="NCBI Taxonomy" id="117903"/>
    <lineage>
        <taxon>Eukaryota</taxon>
        <taxon>Metazoa</taxon>
        <taxon>Spiralia</taxon>
        <taxon>Lophotrochozoa</taxon>
        <taxon>Platyhelminthes</taxon>
        <taxon>Monogenea</taxon>
        <taxon>Polyopisthocotylea</taxon>
        <taxon>Polystomatidea</taxon>
        <taxon>Polystomatidae</taxon>
        <taxon>Protopolystoma</taxon>
    </lineage>
</organism>
<accession>A0A3S5CKP6</accession>
<dbReference type="AlphaFoldDB" id="A0A3S5CKP6"/>
<reference evidence="3" key="1">
    <citation type="submission" date="2018-11" db="EMBL/GenBank/DDBJ databases">
        <authorList>
            <consortium name="Pathogen Informatics"/>
        </authorList>
    </citation>
    <scope>NUCLEOTIDE SEQUENCE</scope>
</reference>
<name>A0A3S5CKP6_9PLAT</name>
<evidence type="ECO:0000259" key="2">
    <source>
        <dbReference type="PROSITE" id="PS51783"/>
    </source>
</evidence>
<feature type="compositionally biased region" description="Basic residues" evidence="1">
    <location>
        <begin position="162"/>
        <end position="173"/>
    </location>
</feature>
<comment type="caution">
    <text evidence="3">The sequence shown here is derived from an EMBL/GenBank/DDBJ whole genome shotgun (WGS) entry which is preliminary data.</text>
</comment>
<feature type="region of interest" description="Disordered" evidence="1">
    <location>
        <begin position="160"/>
        <end position="180"/>
    </location>
</feature>
<sequence>MSWYNDDLETTGILIVWPLLGIERIIERRYELRDIAVEIFSRTINRPHCLAGYWAYSPTFLVLSSTEERDRFLTSFYASQLQRLVRNLLHYHLYNDWLTAAMDLQLNRNSSHDEYNTNSLEPSSFARYHQTDNDCYEVPLDPQLKTQRLSRQWLLHKSSTPHLRRPHQRHDRHRAGDTSQLDSLSLTSLTTLAASWRLRQSR</sequence>
<protein>
    <recommendedName>
        <fullName evidence="2">BEACH-type PH domain-containing protein</fullName>
    </recommendedName>
</protein>
<evidence type="ECO:0000313" key="4">
    <source>
        <dbReference type="Proteomes" id="UP000784294"/>
    </source>
</evidence>
<dbReference type="EMBL" id="CAAALY010027953">
    <property type="protein sequence ID" value="VEL16312.1"/>
    <property type="molecule type" value="Genomic_DNA"/>
</dbReference>
<keyword evidence="4" id="KW-1185">Reference proteome</keyword>
<dbReference type="InterPro" id="IPR023362">
    <property type="entry name" value="PH-BEACH_dom"/>
</dbReference>
<dbReference type="PROSITE" id="PS51783">
    <property type="entry name" value="PH_BEACH"/>
    <property type="match status" value="1"/>
</dbReference>
<feature type="domain" description="BEACH-type PH" evidence="2">
    <location>
        <begin position="1"/>
        <end position="77"/>
    </location>
</feature>
<feature type="non-terminal residue" evidence="3">
    <location>
        <position position="1"/>
    </location>
</feature>
<evidence type="ECO:0000313" key="3">
    <source>
        <dbReference type="EMBL" id="VEL16312.1"/>
    </source>
</evidence>
<gene>
    <name evidence="3" type="ORF">PXEA_LOCUS9752</name>
</gene>
<dbReference type="SUPFAM" id="SSF50729">
    <property type="entry name" value="PH domain-like"/>
    <property type="match status" value="1"/>
</dbReference>
<proteinExistence type="predicted"/>